<reference evidence="2" key="1">
    <citation type="submission" date="2022-11" db="UniProtKB">
        <authorList>
            <consortium name="WormBaseParasite"/>
        </authorList>
    </citation>
    <scope>IDENTIFICATION</scope>
</reference>
<sequence length="90" mass="9397">MASKVGLLALFAVLLAVSADEKLIFTSCARMDVPFLDKIAQGLCISSCKFQNCGTGACKKREGRPVCVCSRCDNGGGEWPQIPSGGGKGK</sequence>
<proteinExistence type="predicted"/>
<dbReference type="WBParaSite" id="JU765_v2.g3525.t1">
    <property type="protein sequence ID" value="JU765_v2.g3525.t1"/>
    <property type="gene ID" value="JU765_v2.g3525"/>
</dbReference>
<protein>
    <submittedName>
        <fullName evidence="2">Uncharacterized protein</fullName>
    </submittedName>
</protein>
<dbReference type="Proteomes" id="UP000887576">
    <property type="component" value="Unplaced"/>
</dbReference>
<name>A0AC34R5D1_9BILA</name>
<evidence type="ECO:0000313" key="1">
    <source>
        <dbReference type="Proteomes" id="UP000887576"/>
    </source>
</evidence>
<evidence type="ECO:0000313" key="2">
    <source>
        <dbReference type="WBParaSite" id="JU765_v2.g3525.t1"/>
    </source>
</evidence>
<organism evidence="1 2">
    <name type="scientific">Panagrolaimus sp. JU765</name>
    <dbReference type="NCBI Taxonomy" id="591449"/>
    <lineage>
        <taxon>Eukaryota</taxon>
        <taxon>Metazoa</taxon>
        <taxon>Ecdysozoa</taxon>
        <taxon>Nematoda</taxon>
        <taxon>Chromadorea</taxon>
        <taxon>Rhabditida</taxon>
        <taxon>Tylenchina</taxon>
        <taxon>Panagrolaimomorpha</taxon>
        <taxon>Panagrolaimoidea</taxon>
        <taxon>Panagrolaimidae</taxon>
        <taxon>Panagrolaimus</taxon>
    </lineage>
</organism>
<accession>A0AC34R5D1</accession>